<feature type="domain" description="VPS9" evidence="7">
    <location>
        <begin position="1042"/>
        <end position="1191"/>
    </location>
</feature>
<evidence type="ECO:0000313" key="9">
    <source>
        <dbReference type="Proteomes" id="UP000828390"/>
    </source>
</evidence>
<evidence type="ECO:0000259" key="7">
    <source>
        <dbReference type="PROSITE" id="PS51205"/>
    </source>
</evidence>
<dbReference type="PROSITE" id="PS51205">
    <property type="entry name" value="VPS9"/>
    <property type="match status" value="1"/>
</dbReference>
<comment type="caution">
    <text evidence="8">The sequence shown here is derived from an EMBL/GenBank/DDBJ whole genome shotgun (WGS) entry which is preliminary data.</text>
</comment>
<dbReference type="Pfam" id="PF23268">
    <property type="entry name" value="RIN1"/>
    <property type="match status" value="1"/>
</dbReference>
<dbReference type="Pfam" id="PF02204">
    <property type="entry name" value="VPS9"/>
    <property type="match status" value="1"/>
</dbReference>
<proteinExistence type="inferred from homology"/>
<dbReference type="GO" id="GO:0005096">
    <property type="term" value="F:GTPase activator activity"/>
    <property type="evidence" value="ECO:0007669"/>
    <property type="project" value="UniProtKB-KW"/>
</dbReference>
<feature type="region of interest" description="Disordered" evidence="4">
    <location>
        <begin position="523"/>
        <end position="596"/>
    </location>
</feature>
<dbReference type="InterPro" id="IPR036860">
    <property type="entry name" value="SH2_dom_sf"/>
</dbReference>
<dbReference type="GO" id="GO:0007165">
    <property type="term" value="P:signal transduction"/>
    <property type="evidence" value="ECO:0007669"/>
    <property type="project" value="InterPro"/>
</dbReference>
<feature type="domain" description="SH2" evidence="5">
    <location>
        <begin position="1"/>
        <end position="62"/>
    </location>
</feature>
<feature type="region of interest" description="Disordered" evidence="4">
    <location>
        <begin position="873"/>
        <end position="894"/>
    </location>
</feature>
<dbReference type="SUPFAM" id="SSF109993">
    <property type="entry name" value="VPS9 domain"/>
    <property type="match status" value="1"/>
</dbReference>
<dbReference type="GO" id="GO:0005085">
    <property type="term" value="F:guanyl-nucleotide exchange factor activity"/>
    <property type="evidence" value="ECO:0007669"/>
    <property type="project" value="InterPro"/>
</dbReference>
<dbReference type="GO" id="GO:0016192">
    <property type="term" value="P:vesicle-mediated transport"/>
    <property type="evidence" value="ECO:0007669"/>
    <property type="project" value="InterPro"/>
</dbReference>
<dbReference type="InterPro" id="IPR045046">
    <property type="entry name" value="Vps9-like"/>
</dbReference>
<dbReference type="InterPro" id="IPR003123">
    <property type="entry name" value="VPS9"/>
</dbReference>
<feature type="compositionally biased region" description="Basic and acidic residues" evidence="4">
    <location>
        <begin position="435"/>
        <end position="458"/>
    </location>
</feature>
<evidence type="ECO:0000259" key="6">
    <source>
        <dbReference type="PROSITE" id="PS50200"/>
    </source>
</evidence>
<evidence type="ECO:0000256" key="1">
    <source>
        <dbReference type="ARBA" id="ARBA00006919"/>
    </source>
</evidence>
<dbReference type="GO" id="GO:0031267">
    <property type="term" value="F:small GTPase binding"/>
    <property type="evidence" value="ECO:0007669"/>
    <property type="project" value="TreeGrafter"/>
</dbReference>
<evidence type="ECO:0000313" key="8">
    <source>
        <dbReference type="EMBL" id="KAH3847893.1"/>
    </source>
</evidence>
<dbReference type="PANTHER" id="PTHR23101:SF104">
    <property type="entry name" value="PROTEIN SPRINT"/>
    <property type="match status" value="1"/>
</dbReference>
<dbReference type="Gene3D" id="3.30.505.10">
    <property type="entry name" value="SH2 domain"/>
    <property type="match status" value="1"/>
</dbReference>
<accession>A0A9D4KY93</accession>
<evidence type="ECO:0000256" key="2">
    <source>
        <dbReference type="ARBA" id="ARBA00022468"/>
    </source>
</evidence>
<dbReference type="CDD" id="cd01776">
    <property type="entry name" value="RA_Rin"/>
    <property type="match status" value="1"/>
</dbReference>
<keyword evidence="3" id="KW-0727">SH2 domain</keyword>
<name>A0A9D4KY93_DREPO</name>
<dbReference type="SUPFAM" id="SSF55550">
    <property type="entry name" value="SH2 domain"/>
    <property type="match status" value="1"/>
</dbReference>
<keyword evidence="9" id="KW-1185">Reference proteome</keyword>
<evidence type="ECO:0000259" key="5">
    <source>
        <dbReference type="PROSITE" id="PS50001"/>
    </source>
</evidence>
<dbReference type="GO" id="GO:0005829">
    <property type="term" value="C:cytosol"/>
    <property type="evidence" value="ECO:0007669"/>
    <property type="project" value="TreeGrafter"/>
</dbReference>
<reference evidence="8" key="2">
    <citation type="submission" date="2020-11" db="EMBL/GenBank/DDBJ databases">
        <authorList>
            <person name="McCartney M.A."/>
            <person name="Auch B."/>
            <person name="Kono T."/>
            <person name="Mallez S."/>
            <person name="Becker A."/>
            <person name="Gohl D.M."/>
            <person name="Silverstein K.A.T."/>
            <person name="Koren S."/>
            <person name="Bechman K.B."/>
            <person name="Herman A."/>
            <person name="Abrahante J.E."/>
            <person name="Garbe J."/>
        </authorList>
    </citation>
    <scope>NUCLEOTIDE SEQUENCE</scope>
    <source>
        <strain evidence="8">Duluth1</strain>
        <tissue evidence="8">Whole animal</tissue>
    </source>
</reference>
<dbReference type="GO" id="GO:0030139">
    <property type="term" value="C:endocytic vesicle"/>
    <property type="evidence" value="ECO:0007669"/>
    <property type="project" value="TreeGrafter"/>
</dbReference>
<dbReference type="InterPro" id="IPR000980">
    <property type="entry name" value="SH2"/>
</dbReference>
<dbReference type="EMBL" id="JAIWYP010000003">
    <property type="protein sequence ID" value="KAH3847893.1"/>
    <property type="molecule type" value="Genomic_DNA"/>
</dbReference>
<sequence length="1306" mass="146618">MALSVQFPDPKGSPNIDHYLIQLVEAGYHLQGSARLFPSIPELIAYYCDHKEDLPHKLALPPAVLKARTIKELDSLAMLGQDFWTSAKYDSQSRSSSRSNLSEISSGMNKSQSEPISIKKSTVMAYSQSDAILRDNTPPKHSVIDFSSYLIQKPDRDINFTSVTSACQHSVTQQQDSVHTRCSESGFMRTFHQSKSESKLSSHVSSKTHHLVSTQHVTSKSHVTDKMSSFSSVSEDTNVGGSHEFVLHVNDKENRVDIRLSKRDSQVSVPYAKPNKFHHDTLVLSPQGFLQPTNSTEEYYWRSNLSDKMSDYEDIWKNNYADPKMGSVHSDIRQHLQPQLLSPKCVSKAQAFDLHDTEVFTENWHSDKCVIKDLNVSLDKLDMSKDATKQEETVITSKTVTTTQSANSSVVTKKVCTVRPDVNRLEPLASSSKQSNDKNITDTEKCSEVQTVQDKESDLESDNSNGCHSEADDADTEDCDDRPMITSVQTQTSPVCKLKSPSFGKSISTNSLSTMRSPIYTEPFDAISQDDKDKKGPKQMAKKIRRQSAPAVGVGQRRRPSTDCHKLTPVSGETIDTDEIKVSENNEHDSESTDDEDVFEISLELVQPSKHKSIENFETNPYGLAWVDSKLSPKEQAKPMPIPRKTKVSKNLLHTAVSNHRSMNEVTMKIDLWRQETLKNSTTNPDPLHFLAAFDENHNQANATLNKFPVYSKTVSDEHKVMYSEGSTAEDMITSRNPELTLRPMQPFQIYGPHSEYDNLNSNTNSPYVCSSMQSNGTLFHTPWEHGIAAKIMHISKQIDSPHNPVTSPPPCQAPPPLPAIDPHDRIRAWQVSSQKYAPCVPGNDDCESVEKRLSLASDLSAENLAIGIDHAQKSQSDKTIVNEKSTSHSETVTEKNSDSIPLFATDLHEKIVPALANPRLLHQLSRNRHPDRTVREYIIGLSKNRDTTFGSTIYNFIQCTLESHDTNPHNITRNVRQFMTGIKNYLVKHGEGELEDLIERERNQLGKDEILNIDAIIEGALHVCVIQPLKQHIYNLFVNEYTRNGSIRLLLANIKYARTKTSEEIGIQKGVAPPDGSTLDQVKHYFTKMQKSYSPLKKLEHLLSATSTIYKYVAQQPHSSCSPPVFGADDFLPVLIYVLIQCGIVSVEIEADYMWGLLHPSLLNGEGGYYLTSLSSAVLVLKNFKEMQESNAAQTQLGKLPSISDMQGFLKIAIPDEQRDTIMWRTLPVRPSMTTRDVCSLIAHKFKFTNPQDYGLYTLDNGEEHKLMDMECPQSLKAKRLAHNKECIFAYKRNAANIAWPKSVQ</sequence>
<dbReference type="PROSITE" id="PS50200">
    <property type="entry name" value="RA"/>
    <property type="match status" value="1"/>
</dbReference>
<dbReference type="PROSITE" id="PS50001">
    <property type="entry name" value="SH2"/>
    <property type="match status" value="1"/>
</dbReference>
<feature type="domain" description="Ras-associating" evidence="6">
    <location>
        <begin position="1208"/>
        <end position="1297"/>
    </location>
</feature>
<dbReference type="InterPro" id="IPR000159">
    <property type="entry name" value="RA_dom"/>
</dbReference>
<feature type="compositionally biased region" description="Basic residues" evidence="4">
    <location>
        <begin position="537"/>
        <end position="546"/>
    </location>
</feature>
<dbReference type="Gene3D" id="1.20.1050.80">
    <property type="entry name" value="VPS9 domain"/>
    <property type="match status" value="1"/>
</dbReference>
<dbReference type="InterPro" id="IPR037191">
    <property type="entry name" value="VPS9_dom_sf"/>
</dbReference>
<feature type="region of interest" description="Disordered" evidence="4">
    <location>
        <begin position="426"/>
        <end position="481"/>
    </location>
</feature>
<dbReference type="Pfam" id="PF00788">
    <property type="entry name" value="RA"/>
    <property type="match status" value="1"/>
</dbReference>
<evidence type="ECO:0000256" key="4">
    <source>
        <dbReference type="SAM" id="MobiDB-lite"/>
    </source>
</evidence>
<gene>
    <name evidence="8" type="ORF">DPMN_090228</name>
</gene>
<organism evidence="8 9">
    <name type="scientific">Dreissena polymorpha</name>
    <name type="common">Zebra mussel</name>
    <name type="synonym">Mytilus polymorpha</name>
    <dbReference type="NCBI Taxonomy" id="45954"/>
    <lineage>
        <taxon>Eukaryota</taxon>
        <taxon>Metazoa</taxon>
        <taxon>Spiralia</taxon>
        <taxon>Lophotrochozoa</taxon>
        <taxon>Mollusca</taxon>
        <taxon>Bivalvia</taxon>
        <taxon>Autobranchia</taxon>
        <taxon>Heteroconchia</taxon>
        <taxon>Euheterodonta</taxon>
        <taxon>Imparidentia</taxon>
        <taxon>Neoheterodontei</taxon>
        <taxon>Myida</taxon>
        <taxon>Dreissenoidea</taxon>
        <taxon>Dreissenidae</taxon>
        <taxon>Dreissena</taxon>
    </lineage>
</organism>
<dbReference type="PANTHER" id="PTHR23101">
    <property type="entry name" value="RAB GDP/GTP EXCHANGE FACTOR"/>
    <property type="match status" value="1"/>
</dbReference>
<feature type="region of interest" description="Disordered" evidence="4">
    <location>
        <begin position="92"/>
        <end position="114"/>
    </location>
</feature>
<protein>
    <recommendedName>
        <fullName evidence="10">Protein sprint</fullName>
    </recommendedName>
</protein>
<comment type="similarity">
    <text evidence="1">Belongs to the RIN (Ras interaction/interference) family.</text>
</comment>
<dbReference type="Proteomes" id="UP000828390">
    <property type="component" value="Unassembled WGS sequence"/>
</dbReference>
<evidence type="ECO:0000256" key="3">
    <source>
        <dbReference type="PROSITE-ProRule" id="PRU00191"/>
    </source>
</evidence>
<dbReference type="SMART" id="SM00167">
    <property type="entry name" value="VPS9"/>
    <property type="match status" value="1"/>
</dbReference>
<feature type="compositionally biased region" description="Low complexity" evidence="4">
    <location>
        <begin position="92"/>
        <end position="107"/>
    </location>
</feature>
<keyword evidence="2" id="KW-0343">GTPase activation</keyword>
<reference evidence="8" key="1">
    <citation type="journal article" date="2019" name="bioRxiv">
        <title>The Genome of the Zebra Mussel, Dreissena polymorpha: A Resource for Invasive Species Research.</title>
        <authorList>
            <person name="McCartney M.A."/>
            <person name="Auch B."/>
            <person name="Kono T."/>
            <person name="Mallez S."/>
            <person name="Zhang Y."/>
            <person name="Obille A."/>
            <person name="Becker A."/>
            <person name="Abrahante J.E."/>
            <person name="Garbe J."/>
            <person name="Badalamenti J.P."/>
            <person name="Herman A."/>
            <person name="Mangelson H."/>
            <person name="Liachko I."/>
            <person name="Sullivan S."/>
            <person name="Sone E.D."/>
            <person name="Koren S."/>
            <person name="Silverstein K.A.T."/>
            <person name="Beckman K.B."/>
            <person name="Gohl D.M."/>
        </authorList>
    </citation>
    <scope>NUCLEOTIDE SEQUENCE</scope>
    <source>
        <strain evidence="8">Duluth1</strain>
        <tissue evidence="8">Whole animal</tissue>
    </source>
</reference>
<evidence type="ECO:0008006" key="10">
    <source>
        <dbReference type="Google" id="ProtNLM"/>
    </source>
</evidence>
<feature type="compositionally biased region" description="Basic and acidic residues" evidence="4">
    <location>
        <begin position="578"/>
        <end position="591"/>
    </location>
</feature>